<protein>
    <submittedName>
        <fullName evidence="2">Uncharacterized protein</fullName>
    </submittedName>
</protein>
<keyword evidence="1" id="KW-0472">Membrane</keyword>
<name>A0A0A8ZG80_ARUDO</name>
<dbReference type="EMBL" id="GBRH01264008">
    <property type="protein sequence ID" value="JAD33887.1"/>
    <property type="molecule type" value="Transcribed_RNA"/>
</dbReference>
<evidence type="ECO:0000313" key="2">
    <source>
        <dbReference type="EMBL" id="JAD33887.1"/>
    </source>
</evidence>
<reference evidence="2" key="1">
    <citation type="submission" date="2014-09" db="EMBL/GenBank/DDBJ databases">
        <authorList>
            <person name="Magalhaes I.L.F."/>
            <person name="Oliveira U."/>
            <person name="Santos F.R."/>
            <person name="Vidigal T.H.D.A."/>
            <person name="Brescovit A.D."/>
            <person name="Santos A.J."/>
        </authorList>
    </citation>
    <scope>NUCLEOTIDE SEQUENCE</scope>
    <source>
        <tissue evidence="2">Shoot tissue taken approximately 20 cm above the soil surface</tissue>
    </source>
</reference>
<keyword evidence="1" id="KW-1133">Transmembrane helix</keyword>
<organism evidence="2">
    <name type="scientific">Arundo donax</name>
    <name type="common">Giant reed</name>
    <name type="synonym">Donax arundinaceus</name>
    <dbReference type="NCBI Taxonomy" id="35708"/>
    <lineage>
        <taxon>Eukaryota</taxon>
        <taxon>Viridiplantae</taxon>
        <taxon>Streptophyta</taxon>
        <taxon>Embryophyta</taxon>
        <taxon>Tracheophyta</taxon>
        <taxon>Spermatophyta</taxon>
        <taxon>Magnoliopsida</taxon>
        <taxon>Liliopsida</taxon>
        <taxon>Poales</taxon>
        <taxon>Poaceae</taxon>
        <taxon>PACMAD clade</taxon>
        <taxon>Arundinoideae</taxon>
        <taxon>Arundineae</taxon>
        <taxon>Arundo</taxon>
    </lineage>
</organism>
<accession>A0A0A8ZG80</accession>
<keyword evidence="1" id="KW-0812">Transmembrane</keyword>
<proteinExistence type="predicted"/>
<evidence type="ECO:0000256" key="1">
    <source>
        <dbReference type="SAM" id="Phobius"/>
    </source>
</evidence>
<dbReference type="AlphaFoldDB" id="A0A0A8ZG80"/>
<reference evidence="2" key="2">
    <citation type="journal article" date="2015" name="Data Brief">
        <title>Shoot transcriptome of the giant reed, Arundo donax.</title>
        <authorList>
            <person name="Barrero R.A."/>
            <person name="Guerrero F.D."/>
            <person name="Moolhuijzen P."/>
            <person name="Goolsby J.A."/>
            <person name="Tidwell J."/>
            <person name="Bellgard S.E."/>
            <person name="Bellgard M.I."/>
        </authorList>
    </citation>
    <scope>NUCLEOTIDE SEQUENCE</scope>
    <source>
        <tissue evidence="2">Shoot tissue taken approximately 20 cm above the soil surface</tissue>
    </source>
</reference>
<sequence length="35" mass="4121">MKKQAFPKELSSLPLHYSFIFMSFAINVFIKTLRS</sequence>
<feature type="transmembrane region" description="Helical" evidence="1">
    <location>
        <begin position="15"/>
        <end position="33"/>
    </location>
</feature>